<evidence type="ECO:0000256" key="2">
    <source>
        <dbReference type="ARBA" id="ARBA00010139"/>
    </source>
</evidence>
<reference evidence="8" key="1">
    <citation type="journal article" date="2019" name="Int. J. Syst. Evol. Microbiol.">
        <title>The Global Catalogue of Microorganisms (GCM) 10K type strain sequencing project: providing services to taxonomists for standard genome sequencing and annotation.</title>
        <authorList>
            <consortium name="The Broad Institute Genomics Platform"/>
            <consortium name="The Broad Institute Genome Sequencing Center for Infectious Disease"/>
            <person name="Wu L."/>
            <person name="Ma J."/>
        </authorList>
    </citation>
    <scope>NUCLEOTIDE SEQUENCE [LARGE SCALE GENOMIC DNA]</scope>
    <source>
        <strain evidence="8">CCUG 53252</strain>
    </source>
</reference>
<evidence type="ECO:0000256" key="1">
    <source>
        <dbReference type="ARBA" id="ARBA00009183"/>
    </source>
</evidence>
<dbReference type="Gene3D" id="3.50.50.60">
    <property type="entry name" value="FAD/NAD(P)-binding domain"/>
    <property type="match status" value="1"/>
</dbReference>
<dbReference type="GO" id="GO:0004497">
    <property type="term" value="F:monooxygenase activity"/>
    <property type="evidence" value="ECO:0007669"/>
    <property type="project" value="UniProtKB-KW"/>
</dbReference>
<comment type="caution">
    <text evidence="7">The sequence shown here is derived from an EMBL/GenBank/DDBJ whole genome shotgun (WGS) entry which is preliminary data.</text>
</comment>
<evidence type="ECO:0000313" key="8">
    <source>
        <dbReference type="Proteomes" id="UP001595751"/>
    </source>
</evidence>
<gene>
    <name evidence="7" type="ORF">ACFORJ_02430</name>
</gene>
<dbReference type="InterPro" id="IPR020946">
    <property type="entry name" value="Flavin_mOase-like"/>
</dbReference>
<dbReference type="InterPro" id="IPR000960">
    <property type="entry name" value="Flavin_mOase"/>
</dbReference>
<organism evidence="7 8">
    <name type="scientific">Corynebacterium hansenii</name>
    <dbReference type="NCBI Taxonomy" id="394964"/>
    <lineage>
        <taxon>Bacteria</taxon>
        <taxon>Bacillati</taxon>
        <taxon>Actinomycetota</taxon>
        <taxon>Actinomycetes</taxon>
        <taxon>Mycobacteriales</taxon>
        <taxon>Corynebacteriaceae</taxon>
        <taxon>Corynebacterium</taxon>
    </lineage>
</organism>
<dbReference type="PRINTS" id="PR00370">
    <property type="entry name" value="FMOXYGENASE"/>
</dbReference>
<evidence type="ECO:0000313" key="7">
    <source>
        <dbReference type="EMBL" id="MFC3849026.1"/>
    </source>
</evidence>
<dbReference type="RefSeq" id="WP_290291410.1">
    <property type="nucleotide sequence ID" value="NZ_CP047211.1"/>
</dbReference>
<evidence type="ECO:0000256" key="4">
    <source>
        <dbReference type="ARBA" id="ARBA00022827"/>
    </source>
</evidence>
<protein>
    <submittedName>
        <fullName evidence="7">Flavin-containing monooxygenase</fullName>
        <ecNumber evidence="7">1.14.13.-</ecNumber>
    </submittedName>
</protein>
<evidence type="ECO:0000256" key="6">
    <source>
        <dbReference type="ARBA" id="ARBA00023002"/>
    </source>
</evidence>
<keyword evidence="4" id="KW-0274">FAD</keyword>
<sequence length="442" mass="47820">MNILIIGAGPSGLATAAELKKAGLDYDHVERHDGVGGLWDIDNPTTPMYESAHLISSKRLSCLPGRPFRDDVADYPPRTEVVRYLRDFASDEGLTDRIRFGVEVTSVTPAGEGGGFDVTMRPFGGDGEPETKRYANVICASGTLSTPNLPDIPGEFAGEYRHSATYRGIDELRGKRVLVIGAGNSGCDIACDAAQAAESAELSMRRGYWFIPKHVFGRPSDEWTVTGPQLPARIMQAVAQTYLRLHFGDLRKLGLPKPDHRIFETHPLLNDQLIHHLRHGDISVRGDVSRFDGHDVVFADGSRGSYDLVLACTGFHHSVPYAADLFGGPRANAMEQLYLGFAHPEHPGLWAPGLIELNSGAFGAIGQQARLIAAVLSDEAKAAEFARRVRDNDVDLSGGLNMDGSERHRGYADSHALHAALADELEALGLDARRELLGGLAG</sequence>
<comment type="similarity">
    <text evidence="1">Belongs to the FMO family.</text>
</comment>
<keyword evidence="5" id="KW-0521">NADP</keyword>
<dbReference type="EC" id="1.14.13.-" evidence="7"/>
<dbReference type="PIRSF" id="PIRSF000332">
    <property type="entry name" value="FMO"/>
    <property type="match status" value="1"/>
</dbReference>
<evidence type="ECO:0000256" key="3">
    <source>
        <dbReference type="ARBA" id="ARBA00022630"/>
    </source>
</evidence>
<dbReference type="Pfam" id="PF00743">
    <property type="entry name" value="FMO-like"/>
    <property type="match status" value="1"/>
</dbReference>
<keyword evidence="7" id="KW-0503">Monooxygenase</keyword>
<dbReference type="SUPFAM" id="SSF51905">
    <property type="entry name" value="FAD/NAD(P)-binding domain"/>
    <property type="match status" value="2"/>
</dbReference>
<comment type="similarity">
    <text evidence="2">Belongs to the FAD-binding monooxygenase family.</text>
</comment>
<evidence type="ECO:0000256" key="5">
    <source>
        <dbReference type="ARBA" id="ARBA00022857"/>
    </source>
</evidence>
<proteinExistence type="inferred from homology"/>
<dbReference type="InterPro" id="IPR050346">
    <property type="entry name" value="FMO-like"/>
</dbReference>
<keyword evidence="6 7" id="KW-0560">Oxidoreductase</keyword>
<keyword evidence="3" id="KW-0285">Flavoprotein</keyword>
<accession>A0ABV7ZLK3</accession>
<dbReference type="InterPro" id="IPR036188">
    <property type="entry name" value="FAD/NAD-bd_sf"/>
</dbReference>
<keyword evidence="8" id="KW-1185">Reference proteome</keyword>
<dbReference type="PANTHER" id="PTHR23023">
    <property type="entry name" value="DIMETHYLANILINE MONOOXYGENASE"/>
    <property type="match status" value="1"/>
</dbReference>
<dbReference type="Proteomes" id="UP001595751">
    <property type="component" value="Unassembled WGS sequence"/>
</dbReference>
<name>A0ABV7ZLK3_9CORY</name>
<dbReference type="EMBL" id="JBHRZN010000001">
    <property type="protein sequence ID" value="MFC3849026.1"/>
    <property type="molecule type" value="Genomic_DNA"/>
</dbReference>